<dbReference type="SUPFAM" id="SSF81324">
    <property type="entry name" value="Voltage-gated potassium channels"/>
    <property type="match status" value="1"/>
</dbReference>
<dbReference type="InterPro" id="IPR018649">
    <property type="entry name" value="SHOCT"/>
</dbReference>
<evidence type="ECO:0000259" key="10">
    <source>
        <dbReference type="Pfam" id="PF09851"/>
    </source>
</evidence>
<dbReference type="InterPro" id="IPR013099">
    <property type="entry name" value="K_chnl_dom"/>
</dbReference>
<dbReference type="GO" id="GO:0008076">
    <property type="term" value="C:voltage-gated potassium channel complex"/>
    <property type="evidence" value="ECO:0007669"/>
    <property type="project" value="InterPro"/>
</dbReference>
<dbReference type="PANTHER" id="PTHR11537">
    <property type="entry name" value="VOLTAGE-GATED POTASSIUM CHANNEL"/>
    <property type="match status" value="1"/>
</dbReference>
<keyword evidence="2" id="KW-0813">Transport</keyword>
<dbReference type="Gene3D" id="1.10.287.70">
    <property type="match status" value="1"/>
</dbReference>
<dbReference type="GO" id="GO:0005249">
    <property type="term" value="F:voltage-gated potassium channel activity"/>
    <property type="evidence" value="ECO:0007669"/>
    <property type="project" value="InterPro"/>
</dbReference>
<feature type="transmembrane region" description="Helical" evidence="8">
    <location>
        <begin position="48"/>
        <end position="65"/>
    </location>
</feature>
<comment type="subcellular location">
    <subcellularLocation>
        <location evidence="1">Membrane</location>
        <topology evidence="1">Multi-pass membrane protein</topology>
    </subcellularLocation>
</comment>
<dbReference type="Proteomes" id="UP000051565">
    <property type="component" value="Unassembled WGS sequence"/>
</dbReference>
<dbReference type="STRING" id="53444.AYR59_00755"/>
<feature type="transmembrane region" description="Helical" evidence="8">
    <location>
        <begin position="77"/>
        <end position="95"/>
    </location>
</feature>
<evidence type="ECO:0000256" key="1">
    <source>
        <dbReference type="ARBA" id="ARBA00004141"/>
    </source>
</evidence>
<evidence type="ECO:0000256" key="6">
    <source>
        <dbReference type="ARBA" id="ARBA00023136"/>
    </source>
</evidence>
<dbReference type="RefSeq" id="WP_054646649.1">
    <property type="nucleotide sequence ID" value="NZ_FUXS01000004.1"/>
</dbReference>
<dbReference type="Pfam" id="PF07885">
    <property type="entry name" value="Ion_trans_2"/>
    <property type="match status" value="1"/>
</dbReference>
<dbReference type="GeneID" id="61249410"/>
<dbReference type="PATRIC" id="fig|1122148.6.peg.152"/>
<dbReference type="PRINTS" id="PR00169">
    <property type="entry name" value="KCHANNEL"/>
</dbReference>
<dbReference type="AlphaFoldDB" id="A0A0R2JSG0"/>
<dbReference type="Gene3D" id="1.20.120.350">
    <property type="entry name" value="Voltage-gated potassium channels. Chain C"/>
    <property type="match status" value="1"/>
</dbReference>
<dbReference type="GO" id="GO:0001508">
    <property type="term" value="P:action potential"/>
    <property type="evidence" value="ECO:0007669"/>
    <property type="project" value="TreeGrafter"/>
</dbReference>
<evidence type="ECO:0000256" key="5">
    <source>
        <dbReference type="ARBA" id="ARBA00023065"/>
    </source>
</evidence>
<keyword evidence="7" id="KW-0407">Ion channel</keyword>
<reference evidence="11 12" key="1">
    <citation type="journal article" date="2015" name="Genome Announc.">
        <title>Expanding the biotechnology potential of lactobacilli through comparative genomics of 213 strains and associated genera.</title>
        <authorList>
            <person name="Sun Z."/>
            <person name="Harris H.M."/>
            <person name="McCann A."/>
            <person name="Guo C."/>
            <person name="Argimon S."/>
            <person name="Zhang W."/>
            <person name="Yang X."/>
            <person name="Jeffery I.B."/>
            <person name="Cooney J.C."/>
            <person name="Kagawa T.F."/>
            <person name="Liu W."/>
            <person name="Song Y."/>
            <person name="Salvetti E."/>
            <person name="Wrobel A."/>
            <person name="Rasinkangas P."/>
            <person name="Parkhill J."/>
            <person name="Rea M.C."/>
            <person name="O'Sullivan O."/>
            <person name="Ritari J."/>
            <person name="Douillard F.P."/>
            <person name="Paul Ross R."/>
            <person name="Yang R."/>
            <person name="Briner A.E."/>
            <person name="Felis G.E."/>
            <person name="de Vos W.M."/>
            <person name="Barrangou R."/>
            <person name="Klaenhammer T.R."/>
            <person name="Caufield P.W."/>
            <person name="Cui Y."/>
            <person name="Zhang H."/>
            <person name="O'Toole P.W."/>
        </authorList>
    </citation>
    <scope>NUCLEOTIDE SEQUENCE [LARGE SCALE GENOMIC DNA]</scope>
    <source>
        <strain evidence="11 12">DSM 20690</strain>
    </source>
</reference>
<feature type="transmembrane region" description="Helical" evidence="8">
    <location>
        <begin position="12"/>
        <end position="36"/>
    </location>
</feature>
<feature type="domain" description="SHOCT" evidence="10">
    <location>
        <begin position="225"/>
        <end position="252"/>
    </location>
</feature>
<keyword evidence="6 8" id="KW-0472">Membrane</keyword>
<accession>A0A0R2JSG0</accession>
<evidence type="ECO:0000313" key="12">
    <source>
        <dbReference type="Proteomes" id="UP000051565"/>
    </source>
</evidence>
<feature type="domain" description="Potassium channel" evidence="9">
    <location>
        <begin position="141"/>
        <end position="213"/>
    </location>
</feature>
<feature type="transmembrane region" description="Helical" evidence="8">
    <location>
        <begin position="135"/>
        <end position="155"/>
    </location>
</feature>
<dbReference type="Pfam" id="PF09851">
    <property type="entry name" value="SHOCT"/>
    <property type="match status" value="1"/>
</dbReference>
<evidence type="ECO:0000256" key="7">
    <source>
        <dbReference type="ARBA" id="ARBA00023303"/>
    </source>
</evidence>
<gene>
    <name evidence="11" type="ORF">IV52_GL000145</name>
</gene>
<dbReference type="InterPro" id="IPR027359">
    <property type="entry name" value="Volt_channel_dom_sf"/>
</dbReference>
<evidence type="ECO:0000256" key="4">
    <source>
        <dbReference type="ARBA" id="ARBA00022989"/>
    </source>
</evidence>
<feature type="transmembrane region" description="Helical" evidence="8">
    <location>
        <begin position="189"/>
        <end position="214"/>
    </location>
</feature>
<comment type="caution">
    <text evidence="11">The sequence shown here is derived from an EMBL/GenBank/DDBJ whole genome shotgun (WGS) entry which is preliminary data.</text>
</comment>
<dbReference type="PANTHER" id="PTHR11537:SF254">
    <property type="entry name" value="POTASSIUM VOLTAGE-GATED CHANNEL PROTEIN SHAB"/>
    <property type="match status" value="1"/>
</dbReference>
<evidence type="ECO:0000256" key="8">
    <source>
        <dbReference type="SAM" id="Phobius"/>
    </source>
</evidence>
<keyword evidence="3 8" id="KW-0812">Transmembrane</keyword>
<dbReference type="EMBL" id="JQBT01000012">
    <property type="protein sequence ID" value="KRN80027.1"/>
    <property type="molecule type" value="Genomic_DNA"/>
</dbReference>
<dbReference type="OrthoDB" id="9785285at2"/>
<evidence type="ECO:0000256" key="2">
    <source>
        <dbReference type="ARBA" id="ARBA00022448"/>
    </source>
</evidence>
<proteinExistence type="predicted"/>
<sequence length="255" mass="29036">MKKLNNKYLKSVYNPIIIILAIVSITMAILDLNNIINLTKYPYYEIDISIWIIFIFDYFGGLILAQNKKLFIKHHIFDLLAIIPVNSFFMIFKTFRFTRVFRLAKLTKLSRLLRLVGVTGKLKDRVTKFLKTNGFIYLAIICGIILIISAGIYSLSENISFSKALWWAMATTTTVGYGDISHTTTIGKLVAVVLMLVGIGFVGMLTSTITSFFAHENQKVESVPDEIRKYKSLLDDGIITKTEFEAKKKQLLKLK</sequence>
<evidence type="ECO:0000313" key="11">
    <source>
        <dbReference type="EMBL" id="KRN80027.1"/>
    </source>
</evidence>
<keyword evidence="4 8" id="KW-1133">Transmembrane helix</keyword>
<organism evidence="11 12">
    <name type="scientific">Fructilactobacillus lindneri DSM 20690 = JCM 11027</name>
    <dbReference type="NCBI Taxonomy" id="1122148"/>
    <lineage>
        <taxon>Bacteria</taxon>
        <taxon>Bacillati</taxon>
        <taxon>Bacillota</taxon>
        <taxon>Bacilli</taxon>
        <taxon>Lactobacillales</taxon>
        <taxon>Lactobacillaceae</taxon>
        <taxon>Fructilactobacillus</taxon>
    </lineage>
</organism>
<evidence type="ECO:0000256" key="3">
    <source>
        <dbReference type="ARBA" id="ARBA00022692"/>
    </source>
</evidence>
<keyword evidence="12" id="KW-1185">Reference proteome</keyword>
<keyword evidence="5" id="KW-0406">Ion transport</keyword>
<evidence type="ECO:0000259" key="9">
    <source>
        <dbReference type="Pfam" id="PF07885"/>
    </source>
</evidence>
<protein>
    <submittedName>
        <fullName evidence="11">Potassium ion channel protein</fullName>
    </submittedName>
</protein>
<name>A0A0R2JSG0_9LACO</name>
<dbReference type="InterPro" id="IPR028325">
    <property type="entry name" value="VG_K_chnl"/>
</dbReference>